<keyword evidence="9 10" id="KW-0630">Potassium</keyword>
<feature type="binding site" description="in other chain" evidence="10">
    <location>
        <position position="103"/>
    </location>
    <ligand>
        <name>L-methionine</name>
        <dbReference type="ChEBI" id="CHEBI:57844"/>
        <note>ligand shared between two neighboring subunits</note>
    </ligand>
</feature>
<feature type="region of interest" description="Flexible loop" evidence="10">
    <location>
        <begin position="103"/>
        <end position="113"/>
    </location>
</feature>
<feature type="binding site" evidence="10">
    <location>
        <position position="278"/>
    </location>
    <ligand>
        <name>ATP</name>
        <dbReference type="ChEBI" id="CHEBI:30616"/>
        <note>ligand shared between two neighboring subunits</note>
    </ligand>
</feature>
<feature type="binding site" description="in other chain" evidence="10">
    <location>
        <begin position="261"/>
        <end position="262"/>
    </location>
    <ligand>
        <name>ATP</name>
        <dbReference type="ChEBI" id="CHEBI:30616"/>
        <note>ligand shared between two neighboring subunits</note>
    </ligand>
</feature>
<dbReference type="GO" id="GO:0005737">
    <property type="term" value="C:cytoplasm"/>
    <property type="evidence" value="ECO:0007669"/>
    <property type="project" value="UniProtKB-SubCell"/>
</dbReference>
<name>A0A1B1Z756_9BACL</name>
<dbReference type="Pfam" id="PF02773">
    <property type="entry name" value="S-AdoMet_synt_C"/>
    <property type="match status" value="1"/>
</dbReference>
<dbReference type="GO" id="GO:0006730">
    <property type="term" value="P:one-carbon metabolic process"/>
    <property type="evidence" value="ECO:0007669"/>
    <property type="project" value="UniProtKB-KW"/>
</dbReference>
<dbReference type="PROSITE" id="PS00376">
    <property type="entry name" value="ADOMET_SYNTHASE_1"/>
    <property type="match status" value="1"/>
</dbReference>
<dbReference type="STRING" id="255247.ABE41_014865"/>
<dbReference type="EMBL" id="CP016761">
    <property type="protein sequence ID" value="ANX13288.1"/>
    <property type="molecule type" value="Genomic_DNA"/>
</dbReference>
<comment type="cofactor">
    <cofactor evidence="10">
        <name>K(+)</name>
        <dbReference type="ChEBI" id="CHEBI:29103"/>
    </cofactor>
    <text evidence="10">Binds 1 potassium ion per subunit.</text>
</comment>
<reference evidence="16 17" key="1">
    <citation type="submission" date="2016-08" db="EMBL/GenBank/DDBJ databases">
        <title>Complete genome sequence of Fictibacillus arsenicus G25-54, a strain with toxicity to nematodes and a potential arsenic-resistance activity.</title>
        <authorList>
            <person name="Zheng Z."/>
        </authorList>
    </citation>
    <scope>NUCLEOTIDE SEQUENCE [LARGE SCALE GENOMIC DNA]</scope>
    <source>
        <strain evidence="16 17">G25-54</strain>
    </source>
</reference>
<evidence type="ECO:0000256" key="11">
    <source>
        <dbReference type="RuleBase" id="RU000542"/>
    </source>
</evidence>
<dbReference type="InterPro" id="IPR022629">
    <property type="entry name" value="S-AdoMet_synt_central"/>
</dbReference>
<evidence type="ECO:0000256" key="1">
    <source>
        <dbReference type="ARBA" id="ARBA00005224"/>
    </source>
</evidence>
<dbReference type="UniPathway" id="UPA00315">
    <property type="reaction ID" value="UER00080"/>
</dbReference>
<dbReference type="RefSeq" id="WP_066291881.1">
    <property type="nucleotide sequence ID" value="NZ_CP016761.1"/>
</dbReference>
<evidence type="ECO:0000259" key="14">
    <source>
        <dbReference type="Pfam" id="PF02772"/>
    </source>
</evidence>
<dbReference type="Proteomes" id="UP000077412">
    <property type="component" value="Chromosome"/>
</dbReference>
<dbReference type="InterPro" id="IPR002133">
    <property type="entry name" value="S-AdoMet_synthetase"/>
</dbReference>
<evidence type="ECO:0000313" key="17">
    <source>
        <dbReference type="Proteomes" id="UP000077412"/>
    </source>
</evidence>
<dbReference type="InterPro" id="IPR022631">
    <property type="entry name" value="ADOMET_SYNTHASE_CS"/>
</dbReference>
<dbReference type="InterPro" id="IPR022630">
    <property type="entry name" value="S-AdoMet_synt_C"/>
</dbReference>
<dbReference type="GO" id="GO:0005524">
    <property type="term" value="F:ATP binding"/>
    <property type="evidence" value="ECO:0007669"/>
    <property type="project" value="UniProtKB-UniRule"/>
</dbReference>
<dbReference type="OrthoDB" id="9801686at2"/>
<keyword evidence="7 10" id="KW-0067">ATP-binding</keyword>
<proteinExistence type="inferred from homology"/>
<feature type="binding site" evidence="10">
    <location>
        <position position="282"/>
    </location>
    <ligand>
        <name>ATP</name>
        <dbReference type="ChEBI" id="CHEBI:30616"/>
        <note>ligand shared between two neighboring subunits</note>
    </ligand>
</feature>
<comment type="similarity">
    <text evidence="2 10 12">Belongs to the AdoMet synthase family.</text>
</comment>
<feature type="binding site" evidence="10">
    <location>
        <position position="21"/>
    </location>
    <ligand>
        <name>Mg(2+)</name>
        <dbReference type="ChEBI" id="CHEBI:18420"/>
    </ligand>
</feature>
<feature type="binding site" evidence="10">
    <location>
        <position position="255"/>
    </location>
    <ligand>
        <name>L-methionine</name>
        <dbReference type="ChEBI" id="CHEBI:57844"/>
        <note>ligand shared between two neighboring subunits</note>
    </ligand>
</feature>
<dbReference type="Pfam" id="PF02772">
    <property type="entry name" value="S-AdoMet_synt_M"/>
    <property type="match status" value="1"/>
</dbReference>
<dbReference type="EC" id="2.5.1.6" evidence="10"/>
<dbReference type="NCBIfam" id="TIGR01034">
    <property type="entry name" value="metK"/>
    <property type="match status" value="1"/>
</dbReference>
<dbReference type="GO" id="GO:0000287">
    <property type="term" value="F:magnesium ion binding"/>
    <property type="evidence" value="ECO:0007669"/>
    <property type="project" value="UniProtKB-UniRule"/>
</dbReference>
<keyword evidence="8 10" id="KW-0460">Magnesium</keyword>
<dbReference type="PIRSF" id="PIRSF000497">
    <property type="entry name" value="MAT"/>
    <property type="match status" value="1"/>
</dbReference>
<dbReference type="HAMAP" id="MF_00086">
    <property type="entry name" value="S_AdoMet_synth1"/>
    <property type="match status" value="1"/>
</dbReference>
<evidence type="ECO:0000256" key="9">
    <source>
        <dbReference type="ARBA" id="ARBA00022958"/>
    </source>
</evidence>
<dbReference type="PROSITE" id="PS00377">
    <property type="entry name" value="ADOMET_SYNTHASE_2"/>
    <property type="match status" value="1"/>
</dbReference>
<feature type="binding site" description="in other chain" evidence="10">
    <location>
        <position position="19"/>
    </location>
    <ligand>
        <name>ATP</name>
        <dbReference type="ChEBI" id="CHEBI:30616"/>
        <note>ligand shared between two neighboring subunits</note>
    </ligand>
</feature>
<comment type="cofactor">
    <cofactor evidence="10">
        <name>Mg(2+)</name>
        <dbReference type="ChEBI" id="CHEBI:18420"/>
    </cofactor>
    <text evidence="10">Binds 2 divalent ions per subunit.</text>
</comment>
<evidence type="ECO:0000256" key="8">
    <source>
        <dbReference type="ARBA" id="ARBA00022842"/>
    </source>
</evidence>
<gene>
    <name evidence="10" type="primary">metK</name>
    <name evidence="16" type="ORF">ABE41_014865</name>
</gene>
<feature type="domain" description="S-adenosylmethionine synthetase N-terminal" evidence="13">
    <location>
        <begin position="8"/>
        <end position="105"/>
    </location>
</feature>
<dbReference type="AlphaFoldDB" id="A0A1B1Z756"/>
<feature type="domain" description="S-adenosylmethionine synthetase C-terminal" evidence="15">
    <location>
        <begin position="249"/>
        <end position="388"/>
    </location>
</feature>
<dbReference type="PANTHER" id="PTHR11964">
    <property type="entry name" value="S-ADENOSYLMETHIONINE SYNTHETASE"/>
    <property type="match status" value="1"/>
</dbReference>
<accession>A0A1B1Z756</accession>
<dbReference type="SUPFAM" id="SSF55973">
    <property type="entry name" value="S-adenosylmethionine synthetase"/>
    <property type="match status" value="3"/>
</dbReference>
<comment type="subunit">
    <text evidence="10">Homotetramer; dimer of dimers.</text>
</comment>
<feature type="binding site" evidence="10">
    <location>
        <position position="47"/>
    </location>
    <ligand>
        <name>K(+)</name>
        <dbReference type="ChEBI" id="CHEBI:29103"/>
    </ligand>
</feature>
<dbReference type="InterPro" id="IPR022628">
    <property type="entry name" value="S-AdoMet_synt_N"/>
</dbReference>
<dbReference type="Gene3D" id="3.30.300.10">
    <property type="match status" value="3"/>
</dbReference>
<evidence type="ECO:0000256" key="5">
    <source>
        <dbReference type="ARBA" id="ARBA00022723"/>
    </source>
</evidence>
<organism evidence="16 17">
    <name type="scientific">Fictibacillus arsenicus</name>
    <dbReference type="NCBI Taxonomy" id="255247"/>
    <lineage>
        <taxon>Bacteria</taxon>
        <taxon>Bacillati</taxon>
        <taxon>Bacillota</taxon>
        <taxon>Bacilli</taxon>
        <taxon>Bacillales</taxon>
        <taxon>Fictibacillaceae</taxon>
        <taxon>Fictibacillus</taxon>
    </lineage>
</organism>
<evidence type="ECO:0000256" key="2">
    <source>
        <dbReference type="ARBA" id="ARBA00009685"/>
    </source>
</evidence>
<comment type="subcellular location">
    <subcellularLocation>
        <location evidence="10 11">Cytoplasm</location>
    </subcellularLocation>
</comment>
<feature type="domain" description="S-adenosylmethionine synthetase central" evidence="14">
    <location>
        <begin position="130"/>
        <end position="247"/>
    </location>
</feature>
<evidence type="ECO:0000256" key="12">
    <source>
        <dbReference type="RuleBase" id="RU004462"/>
    </source>
</evidence>
<evidence type="ECO:0000256" key="3">
    <source>
        <dbReference type="ARBA" id="ARBA00022563"/>
    </source>
</evidence>
<evidence type="ECO:0000256" key="7">
    <source>
        <dbReference type="ARBA" id="ARBA00022840"/>
    </source>
</evidence>
<protein>
    <recommendedName>
        <fullName evidence="10">S-adenosylmethionine synthase</fullName>
        <shortName evidence="10">AdoMet synthase</shortName>
        <ecNumber evidence="10">2.5.1.6</ecNumber>
    </recommendedName>
    <alternativeName>
        <fullName evidence="10">MAT</fullName>
    </alternativeName>
    <alternativeName>
        <fullName evidence="10">Methionine adenosyltransferase</fullName>
    </alternativeName>
</protein>
<dbReference type="FunFam" id="3.30.300.10:FF:000003">
    <property type="entry name" value="S-adenosylmethionine synthase"/>
    <property type="match status" value="1"/>
</dbReference>
<comment type="pathway">
    <text evidence="1 10">Amino-acid biosynthesis; S-adenosyl-L-methionine biosynthesis; S-adenosyl-L-methionine from L-methionine: step 1/1.</text>
</comment>
<dbReference type="Pfam" id="PF00438">
    <property type="entry name" value="S-AdoMet_synt_N"/>
    <property type="match status" value="1"/>
</dbReference>
<comment type="function">
    <text evidence="10">Catalyzes the formation of S-adenosylmethionine (AdoMet) from methionine and ATP. The overall synthetic reaction is composed of two sequential steps, AdoMet formation and the subsequent tripolyphosphate hydrolysis which occurs prior to release of AdoMet from the enzyme.</text>
</comment>
<evidence type="ECO:0000256" key="10">
    <source>
        <dbReference type="HAMAP-Rule" id="MF_00086"/>
    </source>
</evidence>
<evidence type="ECO:0000259" key="15">
    <source>
        <dbReference type="Pfam" id="PF02773"/>
    </source>
</evidence>
<dbReference type="GO" id="GO:0004478">
    <property type="term" value="F:methionine adenosyltransferase activity"/>
    <property type="evidence" value="ECO:0007669"/>
    <property type="project" value="UniProtKB-UniRule"/>
</dbReference>
<dbReference type="KEGG" id="far:ABE41_014865"/>
<dbReference type="InterPro" id="IPR022636">
    <property type="entry name" value="S-AdoMet_synthetase_sfam"/>
</dbReference>
<keyword evidence="4 10" id="KW-0808">Transferase</keyword>
<feature type="binding site" description="in other chain" evidence="10">
    <location>
        <position position="60"/>
    </location>
    <ligand>
        <name>L-methionine</name>
        <dbReference type="ChEBI" id="CHEBI:57844"/>
        <note>ligand shared between two neighboring subunits</note>
    </ligand>
</feature>
<keyword evidence="6 10" id="KW-0547">Nucleotide-binding</keyword>
<dbReference type="GO" id="GO:0006556">
    <property type="term" value="P:S-adenosylmethionine biosynthetic process"/>
    <property type="evidence" value="ECO:0007669"/>
    <property type="project" value="UniProtKB-UniRule"/>
</dbReference>
<evidence type="ECO:0000256" key="4">
    <source>
        <dbReference type="ARBA" id="ARBA00022679"/>
    </source>
</evidence>
<keyword evidence="10" id="KW-0963">Cytoplasm</keyword>
<feature type="binding site" description="in other chain" evidence="10">
    <location>
        <begin position="179"/>
        <end position="181"/>
    </location>
    <ligand>
        <name>ATP</name>
        <dbReference type="ChEBI" id="CHEBI:30616"/>
        <note>ligand shared between two neighboring subunits</note>
    </ligand>
</feature>
<keyword evidence="17" id="KW-1185">Reference proteome</keyword>
<evidence type="ECO:0000313" key="16">
    <source>
        <dbReference type="EMBL" id="ANX13288.1"/>
    </source>
</evidence>
<feature type="binding site" description="in other chain" evidence="10">
    <location>
        <position position="286"/>
    </location>
    <ligand>
        <name>L-methionine</name>
        <dbReference type="ChEBI" id="CHEBI:57844"/>
        <note>ligand shared between two neighboring subunits</note>
    </ligand>
</feature>
<feature type="binding site" description="in other chain" evidence="10">
    <location>
        <begin position="246"/>
        <end position="247"/>
    </location>
    <ligand>
        <name>ATP</name>
        <dbReference type="ChEBI" id="CHEBI:30616"/>
        <note>ligand shared between two neighboring subunits</note>
    </ligand>
</feature>
<keyword evidence="3 10" id="KW-0554">One-carbon metabolism</keyword>
<comment type="catalytic activity">
    <reaction evidence="10">
        <text>L-methionine + ATP + H2O = S-adenosyl-L-methionine + phosphate + diphosphate</text>
        <dbReference type="Rhea" id="RHEA:21080"/>
        <dbReference type="ChEBI" id="CHEBI:15377"/>
        <dbReference type="ChEBI" id="CHEBI:30616"/>
        <dbReference type="ChEBI" id="CHEBI:33019"/>
        <dbReference type="ChEBI" id="CHEBI:43474"/>
        <dbReference type="ChEBI" id="CHEBI:57844"/>
        <dbReference type="ChEBI" id="CHEBI:59789"/>
        <dbReference type="EC" id="2.5.1.6"/>
    </reaction>
</comment>
<dbReference type="FunFam" id="3.30.300.10:FF:000004">
    <property type="entry name" value="S-adenosylmethionine synthase"/>
    <property type="match status" value="1"/>
</dbReference>
<feature type="binding site" evidence="10">
    <location>
        <position position="255"/>
    </location>
    <ligand>
        <name>ATP</name>
        <dbReference type="ChEBI" id="CHEBI:30616"/>
        <note>ligand shared between two neighboring subunits</note>
    </ligand>
</feature>
<keyword evidence="5 10" id="KW-0479">Metal-binding</keyword>
<evidence type="ECO:0000256" key="6">
    <source>
        <dbReference type="ARBA" id="ARBA00022741"/>
    </source>
</evidence>
<sequence length="401" mass="43857">MSKKVSRRLFTSESVTEGHPDKICDQISDAILDEILASDANARVACETSVTTGLVLVAGEITTSTYVDIPKVVRETIKEIGYDRAKYGFDSETCAVLTSIDEQSADIAMGVDQALEAREGSMTDAEIEAIGAGDQGLMFGFACNETEELMPLPISLAHKLSRRLTEVRKSEEIPYLRPDGKTQVTVEYDENDKPVRIDTIVISTQHHPENTLEEIQKDIKEKVIKPVVPAELIDENTKYFINPTGRFVIGGPQGDAGLTGRKIIVDTYGGYARHGGGAFSGKDATKVDRSAAYAARYVAKNIVASGLADKVEVQLAYAIGVAQPVSIAVNTFETGKVSEEVLVELVRNNFDLRPAGIIKMLDLRRPIYKQTAAYGHFGRTDVDLPWEKTDKAEELKNQANI</sequence>
<dbReference type="CDD" id="cd18079">
    <property type="entry name" value="S-AdoMet_synt"/>
    <property type="match status" value="1"/>
</dbReference>
<evidence type="ECO:0000259" key="13">
    <source>
        <dbReference type="Pfam" id="PF00438"/>
    </source>
</evidence>